<dbReference type="GO" id="GO:0003677">
    <property type="term" value="F:DNA binding"/>
    <property type="evidence" value="ECO:0007669"/>
    <property type="project" value="InterPro"/>
</dbReference>
<comment type="subcellular location">
    <subcellularLocation>
        <location evidence="1">Nucleus</location>
    </subcellularLocation>
</comment>
<keyword evidence="4" id="KW-0235">DNA replication</keyword>
<dbReference type="InterPro" id="IPR054300">
    <property type="entry name" value="OB_DPOA2"/>
</dbReference>
<evidence type="ECO:0000313" key="12">
    <source>
        <dbReference type="Proteomes" id="UP000006352"/>
    </source>
</evidence>
<feature type="region of interest" description="Disordered" evidence="6">
    <location>
        <begin position="750"/>
        <end position="848"/>
    </location>
</feature>
<keyword evidence="5" id="KW-0539">Nucleus</keyword>
<reference evidence="11 12" key="1">
    <citation type="journal article" date="2012" name="Appl. Environ. Microbiol.">
        <title>Short-read sequencing for genomic analysis of the brown rot fungus Fibroporia radiculosa.</title>
        <authorList>
            <person name="Tang J.D."/>
            <person name="Perkins A.D."/>
            <person name="Sonstegard T.S."/>
            <person name="Schroeder S.G."/>
            <person name="Burgess S.C."/>
            <person name="Diehl S.V."/>
        </authorList>
    </citation>
    <scope>NUCLEOTIDE SEQUENCE [LARGE SCALE GENOMIC DNA]</scope>
    <source>
        <strain evidence="11 12">TFFH 294</strain>
    </source>
</reference>
<feature type="domain" description="Cwf19-like C-terminal" evidence="9">
    <location>
        <begin position="1037"/>
        <end position="1161"/>
    </location>
</feature>
<dbReference type="Pfam" id="PF04677">
    <property type="entry name" value="CwfJ_C_1"/>
    <property type="match status" value="1"/>
</dbReference>
<evidence type="ECO:0000256" key="6">
    <source>
        <dbReference type="SAM" id="MobiDB-lite"/>
    </source>
</evidence>
<dbReference type="InterPro" id="IPR007185">
    <property type="entry name" value="DNA_pol_a/d/e_bsu"/>
</dbReference>
<evidence type="ECO:0000256" key="1">
    <source>
        <dbReference type="ARBA" id="ARBA00004123"/>
    </source>
</evidence>
<dbReference type="InterPro" id="IPR036265">
    <property type="entry name" value="HIT-like_sf"/>
</dbReference>
<proteinExistence type="inferred from homology"/>
<dbReference type="Gene3D" id="3.60.21.60">
    <property type="match status" value="2"/>
</dbReference>
<dbReference type="PANTHER" id="PTHR23061">
    <property type="entry name" value="DNA POLYMERASE 2 ALPHA 70 KDA SUBUNIT"/>
    <property type="match status" value="1"/>
</dbReference>
<dbReference type="Proteomes" id="UP000006352">
    <property type="component" value="Unassembled WGS sequence"/>
</dbReference>
<dbReference type="STRING" id="599839.J4GNU7"/>
<feature type="domain" description="DNA polymerase alpha subunit B OB" evidence="10">
    <location>
        <begin position="168"/>
        <end position="285"/>
    </location>
</feature>
<dbReference type="Pfam" id="PF04042">
    <property type="entry name" value="DNA_pol_E_B"/>
    <property type="match status" value="1"/>
</dbReference>
<dbReference type="GeneID" id="24096806"/>
<feature type="domain" description="DNA polymerase alpha/delta/epsilon subunit B" evidence="7">
    <location>
        <begin position="306"/>
        <end position="534"/>
    </location>
</feature>
<comment type="similarity">
    <text evidence="2">Belongs to the DNA polymerase alpha subunit B family.</text>
</comment>
<dbReference type="Gene3D" id="3.30.428.10">
    <property type="entry name" value="HIT-like"/>
    <property type="match status" value="1"/>
</dbReference>
<dbReference type="SUPFAM" id="SSF54197">
    <property type="entry name" value="HIT-like"/>
    <property type="match status" value="1"/>
</dbReference>
<sequence>METLRREILECFGVLEEALIAECAKICQMFNLSGEDLFYKWEAMNFGVSGRQPFASDVIPALKAKCQSDLAKATVRQKVRVNLTGPLSRNLGSGIGRPGIRLDAQLGNKIPVKPSVRRQDGFDMTASEQKASIAGSSKVRFIGPKSDKVPHERHQYRYMYETVYDRSTALDRRIDDMGQLVKEHYGIEDLSDPSAATEEIVTVVGRIVHDLETSGGAKLNEASLVLESSRQMGSGVRVSLRFDPALQIRQARQGVGSIGFFPGAIVACKGKNGGGGWFLVTEILTLPPLPPNPGIATGDSADSFSICVACGPFTPDSDLNFNSWKKLLDKVKVEKPTVLLLVGPFIDVNHPVVKNGEMDISAADMFHDKFQLLDFLKSSPDSMVLIVPSVRDAISDHAVLPQCELGSGFAPDPRVLMLPNPCRFSLNGLSFAITSVDVLFHLRKEEFVKRAQEVDPIPSVSKEEHANDLMTNTCRHILQQRSFYPLFPAPYDLSHEVNLDVSHSGGLNICTGGAEASFAPDVLITPSRLKHFVKTVDSSLAINPSSVAKGTYAMITYTNPGEGVSINDCPIGTTIPTTESLALKSRGAVEPTDPPLPPPTRTETSLKREEWMLMPSLSSVVPEVRTVLNVPTGDELLTEDYGEPSKTAGTISSTVDFFSTLGTEYKKKPPPDRPDPDKLHVSHRELNMGLKEGKHLDEIPQITPKANIPGGPGSQWRMMKLRRVNEQAEEEGKSVEDVALDRFESMEAFHEAQEERRILDEREGRRAGRGGERKEKGKEPEGGRRFMFTDIGGSALSSQSSSFRRPGLGANTPSTPTPEPRPRSKRFDSLQLSSQKGSPQALSHSPIPTAVTPSVSYMSSKSRALSPSSLNKLQAKVLRAKLMSAPDAEKLEKEYEEEVHKAHGSRTGDDSVRTKVEVLPTLDARGRLYDLGRGTGDDTLPYGNRKKKDNVETRDPKTGEIVRYNADDDSITLGEMLRQERMGAGPADQKNLDAEFARQIMSDGKFENDLEYMDDNAEKLGRKKMRSDAMKRQFAINDYKRTQKVLATCPFCYSEDDSLPRSPMIALGTRVYLSCTLTDELVPGHCLIVPIQHHLTMLEGDDDVWDEVRNFMKCLMRMFAEEDQGVIFYETVISLKRQKHTVIECVPLPWAQFEVIPGYFKESILASETEWAQHKKLINFSRPGGFRRAMVPNLPYFMVQFDYKGEKGYGHVIEGTEEAAGNGDDPEGDIDEGEKGGGEFPWYFAGEIIGNLLELEPRRWRRPRRVDFHQNKDRVARFRRKYDQFDWTGLLGRS</sequence>
<dbReference type="GO" id="GO:0005658">
    <property type="term" value="C:alpha DNA polymerase:primase complex"/>
    <property type="evidence" value="ECO:0007669"/>
    <property type="project" value="TreeGrafter"/>
</dbReference>
<evidence type="ECO:0000256" key="2">
    <source>
        <dbReference type="ARBA" id="ARBA00007299"/>
    </source>
</evidence>
<protein>
    <recommendedName>
        <fullName evidence="3">DNA polymerase alpha subunit B</fullName>
    </recommendedName>
</protein>
<evidence type="ECO:0000256" key="4">
    <source>
        <dbReference type="ARBA" id="ARBA00022705"/>
    </source>
</evidence>
<evidence type="ECO:0000259" key="7">
    <source>
        <dbReference type="Pfam" id="PF04042"/>
    </source>
</evidence>
<dbReference type="PANTHER" id="PTHR23061:SF12">
    <property type="entry name" value="DNA POLYMERASE ALPHA SUBUNIT B"/>
    <property type="match status" value="1"/>
</dbReference>
<feature type="domain" description="Cwf19-like protein C-terminal" evidence="8">
    <location>
        <begin position="1170"/>
        <end position="1288"/>
    </location>
</feature>
<evidence type="ECO:0000256" key="5">
    <source>
        <dbReference type="ARBA" id="ARBA00023242"/>
    </source>
</evidence>
<dbReference type="HOGENOM" id="CLU_261974_0_0_1"/>
<keyword evidence="12" id="KW-1185">Reference proteome</keyword>
<dbReference type="OrthoDB" id="2113965at2759"/>
<dbReference type="RefSeq" id="XP_012181178.1">
    <property type="nucleotide sequence ID" value="XM_012325788.1"/>
</dbReference>
<feature type="region of interest" description="Disordered" evidence="6">
    <location>
        <begin position="585"/>
        <end position="604"/>
    </location>
</feature>
<evidence type="ECO:0000256" key="3">
    <source>
        <dbReference type="ARBA" id="ARBA00018596"/>
    </source>
</evidence>
<dbReference type="GO" id="GO:0006270">
    <property type="term" value="P:DNA replication initiation"/>
    <property type="evidence" value="ECO:0007669"/>
    <property type="project" value="TreeGrafter"/>
</dbReference>
<gene>
    <name evidence="11" type="ORF">FIBRA_03966</name>
</gene>
<organism evidence="11 12">
    <name type="scientific">Fibroporia radiculosa</name>
    <dbReference type="NCBI Taxonomy" id="599839"/>
    <lineage>
        <taxon>Eukaryota</taxon>
        <taxon>Fungi</taxon>
        <taxon>Dikarya</taxon>
        <taxon>Basidiomycota</taxon>
        <taxon>Agaricomycotina</taxon>
        <taxon>Agaricomycetes</taxon>
        <taxon>Polyporales</taxon>
        <taxon>Fibroporiaceae</taxon>
        <taxon>Fibroporia</taxon>
    </lineage>
</organism>
<accession>J4GNU7</accession>
<evidence type="ECO:0000313" key="11">
    <source>
        <dbReference type="EMBL" id="CCM01895.1"/>
    </source>
</evidence>
<evidence type="ECO:0000259" key="9">
    <source>
        <dbReference type="Pfam" id="PF04677"/>
    </source>
</evidence>
<dbReference type="Pfam" id="PF04676">
    <property type="entry name" value="CwfJ_C_2"/>
    <property type="match status" value="1"/>
</dbReference>
<dbReference type="InParanoid" id="J4GNU7"/>
<feature type="compositionally biased region" description="Polar residues" evidence="6">
    <location>
        <begin position="830"/>
        <end position="843"/>
    </location>
</feature>
<dbReference type="Pfam" id="PF22062">
    <property type="entry name" value="OB_DPOA2"/>
    <property type="match status" value="1"/>
</dbReference>
<feature type="compositionally biased region" description="Basic and acidic residues" evidence="6">
    <location>
        <begin position="750"/>
        <end position="784"/>
    </location>
</feature>
<dbReference type="InterPro" id="IPR006768">
    <property type="entry name" value="Cwf19-like_C_dom-1"/>
</dbReference>
<evidence type="ECO:0000259" key="8">
    <source>
        <dbReference type="Pfam" id="PF04676"/>
    </source>
</evidence>
<name>J4GNU7_9APHY</name>
<dbReference type="InterPro" id="IPR006767">
    <property type="entry name" value="Cwf19-like_C_dom-2"/>
</dbReference>
<feature type="region of interest" description="Disordered" evidence="6">
    <location>
        <begin position="935"/>
        <end position="954"/>
    </location>
</feature>
<evidence type="ECO:0000259" key="10">
    <source>
        <dbReference type="Pfam" id="PF22062"/>
    </source>
</evidence>
<dbReference type="InterPro" id="IPR016722">
    <property type="entry name" value="DNA_pol_alpha_bsu"/>
</dbReference>
<dbReference type="EMBL" id="HE797054">
    <property type="protein sequence ID" value="CCM01895.1"/>
    <property type="molecule type" value="Genomic_DNA"/>
</dbReference>